<evidence type="ECO:0000313" key="4">
    <source>
        <dbReference type="EMBL" id="MBF6303220.1"/>
    </source>
</evidence>
<dbReference type="PROSITE" id="PS00012">
    <property type="entry name" value="PHOSPHOPANTETHEINE"/>
    <property type="match status" value="1"/>
</dbReference>
<evidence type="ECO:0000256" key="1">
    <source>
        <dbReference type="ARBA" id="ARBA00022450"/>
    </source>
</evidence>
<feature type="domain" description="Carrier" evidence="3">
    <location>
        <begin position="43"/>
        <end position="90"/>
    </location>
</feature>
<feature type="non-terminal residue" evidence="4">
    <location>
        <position position="1"/>
    </location>
</feature>
<organism evidence="4 5">
    <name type="scientific">Nocardia amamiensis</name>
    <dbReference type="NCBI Taxonomy" id="404578"/>
    <lineage>
        <taxon>Bacteria</taxon>
        <taxon>Bacillati</taxon>
        <taxon>Actinomycetota</taxon>
        <taxon>Actinomycetes</taxon>
        <taxon>Mycobacteriales</taxon>
        <taxon>Nocardiaceae</taxon>
        <taxon>Nocardia</taxon>
    </lineage>
</organism>
<dbReference type="PANTHER" id="PTHR45527">
    <property type="entry name" value="NONRIBOSOMAL PEPTIDE SYNTHETASE"/>
    <property type="match status" value="1"/>
</dbReference>
<feature type="non-terminal residue" evidence="4">
    <location>
        <position position="90"/>
    </location>
</feature>
<gene>
    <name evidence="4" type="ORF">IU459_37920</name>
</gene>
<dbReference type="InterPro" id="IPR009081">
    <property type="entry name" value="PP-bd_ACP"/>
</dbReference>
<proteinExistence type="predicted"/>
<evidence type="ECO:0000256" key="2">
    <source>
        <dbReference type="ARBA" id="ARBA00022553"/>
    </source>
</evidence>
<keyword evidence="1" id="KW-0596">Phosphopantetheine</keyword>
<keyword evidence="2" id="KW-0597">Phosphoprotein</keyword>
<dbReference type="Gene3D" id="3.30.300.30">
    <property type="match status" value="1"/>
</dbReference>
<dbReference type="EMBL" id="JADLQX010000305">
    <property type="protein sequence ID" value="MBF6303220.1"/>
    <property type="molecule type" value="Genomic_DNA"/>
</dbReference>
<evidence type="ECO:0000259" key="3">
    <source>
        <dbReference type="PROSITE" id="PS50075"/>
    </source>
</evidence>
<protein>
    <recommendedName>
        <fullName evidence="3">Carrier domain-containing protein</fullName>
    </recommendedName>
</protein>
<dbReference type="PANTHER" id="PTHR45527:SF1">
    <property type="entry name" value="FATTY ACID SYNTHASE"/>
    <property type="match status" value="1"/>
</dbReference>
<dbReference type="Pfam" id="PF00550">
    <property type="entry name" value="PP-binding"/>
    <property type="match status" value="1"/>
</dbReference>
<dbReference type="SUPFAM" id="SSF56801">
    <property type="entry name" value="Acetyl-CoA synthetase-like"/>
    <property type="match status" value="1"/>
</dbReference>
<reference evidence="4 5" key="1">
    <citation type="submission" date="2020-10" db="EMBL/GenBank/DDBJ databases">
        <title>Identification of Nocardia species via Next-generation sequencing and recognition of intraspecies genetic diversity.</title>
        <authorList>
            <person name="Li P."/>
            <person name="Li P."/>
            <person name="Lu B."/>
        </authorList>
    </citation>
    <scope>NUCLEOTIDE SEQUENCE [LARGE SCALE GENOMIC DNA]</scope>
    <source>
        <strain evidence="4 5">BJ06-0157</strain>
    </source>
</reference>
<keyword evidence="5" id="KW-1185">Reference proteome</keyword>
<dbReference type="Proteomes" id="UP000702209">
    <property type="component" value="Unassembled WGS sequence"/>
</dbReference>
<dbReference type="InterPro" id="IPR036736">
    <property type="entry name" value="ACP-like_sf"/>
</dbReference>
<dbReference type="InterPro" id="IPR006162">
    <property type="entry name" value="Ppantetheine_attach_site"/>
</dbReference>
<name>A0ABS0D306_9NOCA</name>
<evidence type="ECO:0000313" key="5">
    <source>
        <dbReference type="Proteomes" id="UP000702209"/>
    </source>
</evidence>
<dbReference type="PROSITE" id="PS50075">
    <property type="entry name" value="CARRIER"/>
    <property type="match status" value="1"/>
</dbReference>
<comment type="caution">
    <text evidence="4">The sequence shown here is derived from an EMBL/GenBank/DDBJ whole genome shotgun (WGS) entry which is preliminary data.</text>
</comment>
<dbReference type="InterPro" id="IPR045851">
    <property type="entry name" value="AMP-bd_C_sf"/>
</dbReference>
<dbReference type="Gene3D" id="1.10.1200.10">
    <property type="entry name" value="ACP-like"/>
    <property type="match status" value="1"/>
</dbReference>
<sequence length="90" mass="9642">RSLPPHMVPTAIVVIDEIPLTPVGKLDRKALPEPELAPREFRAPANEVEAVIAEVFAEVLGVEQIGLDDSFFALGGDSILSIQLVSRAKA</sequence>
<accession>A0ABS0D306</accession>